<organism evidence="2 3">
    <name type="scientific">Agrobacterium pusense</name>
    <dbReference type="NCBI Taxonomy" id="648995"/>
    <lineage>
        <taxon>Bacteria</taxon>
        <taxon>Pseudomonadati</taxon>
        <taxon>Pseudomonadota</taxon>
        <taxon>Alphaproteobacteria</taxon>
        <taxon>Hyphomicrobiales</taxon>
        <taxon>Rhizobiaceae</taxon>
        <taxon>Rhizobium/Agrobacterium group</taxon>
        <taxon>Agrobacterium</taxon>
    </lineage>
</organism>
<gene>
    <name evidence="2" type="ORF">FOB41_09740</name>
</gene>
<proteinExistence type="predicted"/>
<feature type="domain" description="YspA cpYpsA-related SLOG" evidence="1">
    <location>
        <begin position="1"/>
        <end position="62"/>
    </location>
</feature>
<dbReference type="Pfam" id="PF10686">
    <property type="entry name" value="YAcAr"/>
    <property type="match status" value="1"/>
</dbReference>
<accession>A0A6H0ZKS9</accession>
<sequence length="110" mass="12530">MKLAVIGSRGFRSHDLMAEKLNEMMPSLVISGGAKGADQMAETWARRNGIPTQIFLPDHKKYKHAFHHRNRLIAEACEHLIAFWDGQSTGTKYTIGYARRIGRPVTVFRY</sequence>
<dbReference type="InterPro" id="IPR019627">
    <property type="entry name" value="YAcAr"/>
</dbReference>
<name>A0A6H0ZKS9_9HYPH</name>
<evidence type="ECO:0000313" key="2">
    <source>
        <dbReference type="EMBL" id="QIX21398.1"/>
    </source>
</evidence>
<dbReference type="EMBL" id="CP050898">
    <property type="protein sequence ID" value="QIX21398.1"/>
    <property type="molecule type" value="Genomic_DNA"/>
</dbReference>
<evidence type="ECO:0000259" key="1">
    <source>
        <dbReference type="Pfam" id="PF10686"/>
    </source>
</evidence>
<protein>
    <submittedName>
        <fullName evidence="2">DUF2493 domain-containing protein</fullName>
    </submittedName>
</protein>
<dbReference type="AlphaFoldDB" id="A0A6H0ZKS9"/>
<dbReference type="SUPFAM" id="SSF102405">
    <property type="entry name" value="MCP/YpsA-like"/>
    <property type="match status" value="1"/>
</dbReference>
<dbReference type="Gene3D" id="3.40.50.450">
    <property type="match status" value="1"/>
</dbReference>
<dbReference type="RefSeq" id="WP_177319185.1">
    <property type="nucleotide sequence ID" value="NZ_CP050898.1"/>
</dbReference>
<reference evidence="2 3" key="1">
    <citation type="submission" date="2020-04" db="EMBL/GenBank/DDBJ databases">
        <title>FDA dAtabase for Regulatory Grade micrObial Sequences (FDA-ARGOS): Supporting development and validation of Infectious Disease Dx tests.</title>
        <authorList>
            <person name="Sciortino C."/>
            <person name="Tallon L."/>
            <person name="Sadzewicz L."/>
            <person name="Vavikolanu K."/>
            <person name="Mehta A."/>
            <person name="Aluvathingal J."/>
            <person name="Nadendla S."/>
            <person name="Nandy P."/>
            <person name="Geyer C."/>
            <person name="Yan Y."/>
            <person name="Sichtig H."/>
        </authorList>
    </citation>
    <scope>NUCLEOTIDE SEQUENCE [LARGE SCALE GENOMIC DNA]</scope>
    <source>
        <strain evidence="2 3">FDAARGOS_633</strain>
    </source>
</reference>
<dbReference type="Proteomes" id="UP000500870">
    <property type="component" value="Chromosome 1"/>
</dbReference>
<evidence type="ECO:0000313" key="3">
    <source>
        <dbReference type="Proteomes" id="UP000500870"/>
    </source>
</evidence>